<reference evidence="1 2" key="1">
    <citation type="submission" date="2016-09" db="EMBL/GenBank/DDBJ databases">
        <title>The draft genome of Dichanthelium oligosanthes: A C3 panicoid grass species.</title>
        <authorList>
            <person name="Studer A.J."/>
            <person name="Schnable J.C."/>
            <person name="Brutnell T.P."/>
        </authorList>
    </citation>
    <scope>NUCLEOTIDE SEQUENCE [LARGE SCALE GENOMIC DNA]</scope>
    <source>
        <strain evidence="2">cv. Kellogg 1175</strain>
        <tissue evidence="1">Leaf</tissue>
    </source>
</reference>
<sequence length="48" mass="5463">MAGRPAAIHLHQRVIAGRRARLLVNAGALRAHLSRRVRHHPRRHVHAL</sequence>
<keyword evidence="2" id="KW-1185">Reference proteome</keyword>
<protein>
    <submittedName>
        <fullName evidence="1">Uncharacterized protein</fullName>
    </submittedName>
</protein>
<accession>A0A1E5VPG6</accession>
<dbReference type="Proteomes" id="UP000095767">
    <property type="component" value="Unassembled WGS sequence"/>
</dbReference>
<evidence type="ECO:0000313" key="1">
    <source>
        <dbReference type="EMBL" id="OEL26962.1"/>
    </source>
</evidence>
<dbReference type="AlphaFoldDB" id="A0A1E5VPG6"/>
<evidence type="ECO:0000313" key="2">
    <source>
        <dbReference type="Proteomes" id="UP000095767"/>
    </source>
</evidence>
<comment type="caution">
    <text evidence="1">The sequence shown here is derived from an EMBL/GenBank/DDBJ whole genome shotgun (WGS) entry which is preliminary data.</text>
</comment>
<dbReference type="EMBL" id="LWDX02033595">
    <property type="protein sequence ID" value="OEL26962.1"/>
    <property type="molecule type" value="Genomic_DNA"/>
</dbReference>
<organism evidence="1 2">
    <name type="scientific">Dichanthelium oligosanthes</name>
    <dbReference type="NCBI Taxonomy" id="888268"/>
    <lineage>
        <taxon>Eukaryota</taxon>
        <taxon>Viridiplantae</taxon>
        <taxon>Streptophyta</taxon>
        <taxon>Embryophyta</taxon>
        <taxon>Tracheophyta</taxon>
        <taxon>Spermatophyta</taxon>
        <taxon>Magnoliopsida</taxon>
        <taxon>Liliopsida</taxon>
        <taxon>Poales</taxon>
        <taxon>Poaceae</taxon>
        <taxon>PACMAD clade</taxon>
        <taxon>Panicoideae</taxon>
        <taxon>Panicodae</taxon>
        <taxon>Paniceae</taxon>
        <taxon>Dichantheliinae</taxon>
        <taxon>Dichanthelium</taxon>
    </lineage>
</organism>
<proteinExistence type="predicted"/>
<gene>
    <name evidence="1" type="ORF">BAE44_0012019</name>
</gene>
<name>A0A1E5VPG6_9POAL</name>